<feature type="transmembrane region" description="Helical" evidence="1">
    <location>
        <begin position="162"/>
        <end position="184"/>
    </location>
</feature>
<dbReference type="EMBL" id="FNBG01000015">
    <property type="protein sequence ID" value="SDF68905.1"/>
    <property type="molecule type" value="Genomic_DNA"/>
</dbReference>
<organism evidence="2 3">
    <name type="scientific">Fontibacillus panacisegetis</name>
    <dbReference type="NCBI Taxonomy" id="670482"/>
    <lineage>
        <taxon>Bacteria</taxon>
        <taxon>Bacillati</taxon>
        <taxon>Bacillota</taxon>
        <taxon>Bacilli</taxon>
        <taxon>Bacillales</taxon>
        <taxon>Paenibacillaceae</taxon>
        <taxon>Fontibacillus</taxon>
    </lineage>
</organism>
<protein>
    <recommendedName>
        <fullName evidence="4">ABC-2 family transporter protein</fullName>
    </recommendedName>
</protein>
<reference evidence="2 3" key="1">
    <citation type="submission" date="2016-10" db="EMBL/GenBank/DDBJ databases">
        <authorList>
            <person name="de Groot N.N."/>
        </authorList>
    </citation>
    <scope>NUCLEOTIDE SEQUENCE [LARGE SCALE GENOMIC DNA]</scope>
    <source>
        <strain evidence="2 3">DSM 28129</strain>
    </source>
</reference>
<evidence type="ECO:0008006" key="4">
    <source>
        <dbReference type="Google" id="ProtNLM"/>
    </source>
</evidence>
<evidence type="ECO:0000313" key="2">
    <source>
        <dbReference type="EMBL" id="SDF68905.1"/>
    </source>
</evidence>
<sequence length="230" mass="25713">MYKVELYKISHSPNLLYLMLVVIPVSLFLGVSISVQMNISEPDNLLNIAFLSSSAVLMLYITIFASLYVNRDYSSNNYRVLIGCGLSRFKIITTKYVIFWLVSSVIISIHAAITMAIPIFLNKVSIHMENIQTITLYYLIYTSIISVVFFLSIIGKTLIKSIMINLAFIILSSIAVSALSSTNFTPVIPLQSLQVISSIQGDKHIAIISSLLYILSTYIASCLVFFKQEL</sequence>
<proteinExistence type="predicted"/>
<keyword evidence="1" id="KW-0472">Membrane</keyword>
<keyword evidence="1" id="KW-1133">Transmembrane helix</keyword>
<accession>A0A1G7N496</accession>
<keyword evidence="3" id="KW-1185">Reference proteome</keyword>
<dbReference type="Proteomes" id="UP000198972">
    <property type="component" value="Unassembled WGS sequence"/>
</dbReference>
<dbReference type="OrthoDB" id="2678703at2"/>
<feature type="transmembrane region" description="Helical" evidence="1">
    <location>
        <begin position="97"/>
        <end position="121"/>
    </location>
</feature>
<feature type="transmembrane region" description="Helical" evidence="1">
    <location>
        <begin position="45"/>
        <end position="69"/>
    </location>
</feature>
<evidence type="ECO:0000256" key="1">
    <source>
        <dbReference type="SAM" id="Phobius"/>
    </source>
</evidence>
<feature type="transmembrane region" description="Helical" evidence="1">
    <location>
        <begin position="136"/>
        <end position="155"/>
    </location>
</feature>
<feature type="transmembrane region" description="Helical" evidence="1">
    <location>
        <begin position="15"/>
        <end position="39"/>
    </location>
</feature>
<keyword evidence="1" id="KW-0812">Transmembrane</keyword>
<evidence type="ECO:0000313" key="3">
    <source>
        <dbReference type="Proteomes" id="UP000198972"/>
    </source>
</evidence>
<feature type="transmembrane region" description="Helical" evidence="1">
    <location>
        <begin position="204"/>
        <end position="226"/>
    </location>
</feature>
<dbReference type="AlphaFoldDB" id="A0A1G7N496"/>
<gene>
    <name evidence="2" type="ORF">SAMN04488542_11517</name>
</gene>
<dbReference type="RefSeq" id="WP_091231218.1">
    <property type="nucleotide sequence ID" value="NZ_FNBG01000015.1"/>
</dbReference>
<name>A0A1G7N496_9BACL</name>